<accession>A0A2M7FYT9</accession>
<keyword evidence="1" id="KW-0347">Helicase</keyword>
<reference evidence="1 2" key="1">
    <citation type="submission" date="2017-09" db="EMBL/GenBank/DDBJ databases">
        <title>Depth-based differentiation of microbial function through sediment-hosted aquifers and enrichment of novel symbionts in the deep terrestrial subsurface.</title>
        <authorList>
            <person name="Probst A.J."/>
            <person name="Ladd B."/>
            <person name="Jarett J.K."/>
            <person name="Geller-Mcgrath D.E."/>
            <person name="Sieber C.M."/>
            <person name="Emerson J.B."/>
            <person name="Anantharaman K."/>
            <person name="Thomas B.C."/>
            <person name="Malmstrom R."/>
            <person name="Stieglmeier M."/>
            <person name="Klingl A."/>
            <person name="Woyke T."/>
            <person name="Ryan C.M."/>
            <person name="Banfield J.F."/>
        </authorList>
    </citation>
    <scope>NUCLEOTIDE SEQUENCE [LARGE SCALE GENOMIC DNA]</scope>
    <source>
        <strain evidence="1">CG17_big_fil_post_rev_8_21_14_2_50_48_46</strain>
    </source>
</reference>
<organism evidence="1 2">
    <name type="scientific">bacterium (Candidatus Blackallbacteria) CG17_big_fil_post_rev_8_21_14_2_50_48_46</name>
    <dbReference type="NCBI Taxonomy" id="2014261"/>
    <lineage>
        <taxon>Bacteria</taxon>
        <taxon>Candidatus Blackallbacteria</taxon>
    </lineage>
</organism>
<dbReference type="EMBL" id="PFFQ01000059">
    <property type="protein sequence ID" value="PIW14540.1"/>
    <property type="molecule type" value="Genomic_DNA"/>
</dbReference>
<dbReference type="AlphaFoldDB" id="A0A2M7FYT9"/>
<keyword evidence="1" id="KW-0067">ATP-binding</keyword>
<keyword evidence="1" id="KW-0378">Hydrolase</keyword>
<protein>
    <submittedName>
        <fullName evidence="1">Helicase</fullName>
    </submittedName>
</protein>
<evidence type="ECO:0000313" key="2">
    <source>
        <dbReference type="Proteomes" id="UP000231019"/>
    </source>
</evidence>
<dbReference type="Proteomes" id="UP000231019">
    <property type="component" value="Unassembled WGS sequence"/>
</dbReference>
<comment type="caution">
    <text evidence="1">The sequence shown here is derived from an EMBL/GenBank/DDBJ whole genome shotgun (WGS) entry which is preliminary data.</text>
</comment>
<dbReference type="GO" id="GO:0004386">
    <property type="term" value="F:helicase activity"/>
    <property type="evidence" value="ECO:0007669"/>
    <property type="project" value="UniProtKB-KW"/>
</dbReference>
<proteinExistence type="predicted"/>
<name>A0A2M7FYT9_9BACT</name>
<sequence length="176" mass="20475">MENEIDIILNKEKVKKRTLSYGGLDKEELLSKLRSNNILLNEYAQVLFSSDLYKTSPISQNTTIIELSIGDLGFTQGAIFREIFNKCEKIGLKPCELDMGPYLRLEYLQQEEVIEPGKNKAPKGSLTLFSKPLREQNDDFPKGFYIRKMDEKLWLRGYICPMDYVWDPDTRIVLRL</sequence>
<gene>
    <name evidence="1" type="ORF">COW36_21100</name>
</gene>
<keyword evidence="1" id="KW-0547">Nucleotide-binding</keyword>
<evidence type="ECO:0000313" key="1">
    <source>
        <dbReference type="EMBL" id="PIW14540.1"/>
    </source>
</evidence>